<dbReference type="PANTHER" id="PTHR43401:SF2">
    <property type="entry name" value="L-THREONINE 3-DEHYDROGENASE"/>
    <property type="match status" value="1"/>
</dbReference>
<keyword evidence="1" id="KW-0560">Oxidoreductase</keyword>
<dbReference type="InterPro" id="IPR036291">
    <property type="entry name" value="NAD(P)-bd_dom_sf"/>
</dbReference>
<accession>A0A2G5I3D0</accession>
<dbReference type="Proteomes" id="UP001302367">
    <property type="component" value="Chromosome 3"/>
</dbReference>
<dbReference type="InterPro" id="IPR013149">
    <property type="entry name" value="ADH-like_C"/>
</dbReference>
<dbReference type="SUPFAM" id="SSF51735">
    <property type="entry name" value="NAD(P)-binding Rossmann-fold domains"/>
    <property type="match status" value="1"/>
</dbReference>
<dbReference type="Proteomes" id="UP000230605">
    <property type="component" value="Chromosome 3"/>
</dbReference>
<organism evidence="4 6">
    <name type="scientific">Cercospora beticola</name>
    <name type="common">Sugarbeet leaf spot fungus</name>
    <dbReference type="NCBI Taxonomy" id="122368"/>
    <lineage>
        <taxon>Eukaryota</taxon>
        <taxon>Fungi</taxon>
        <taxon>Dikarya</taxon>
        <taxon>Ascomycota</taxon>
        <taxon>Pezizomycotina</taxon>
        <taxon>Dothideomycetes</taxon>
        <taxon>Dothideomycetidae</taxon>
        <taxon>Mycosphaerellales</taxon>
        <taxon>Mycosphaerellaceae</taxon>
        <taxon>Cercospora</taxon>
    </lineage>
</organism>
<dbReference type="GO" id="GO:0016491">
    <property type="term" value="F:oxidoreductase activity"/>
    <property type="evidence" value="ECO:0007669"/>
    <property type="project" value="UniProtKB-KW"/>
</dbReference>
<evidence type="ECO:0000313" key="6">
    <source>
        <dbReference type="Proteomes" id="UP000230605"/>
    </source>
</evidence>
<sequence>MKAARYYGHHDIRVEEVEEPQPREGQVVVDVEWCGICGSDLHEYLIGPTTLLPTKDRPSPDGVYVPVTLGHELCGRVRSSVPGSKLKAGDPVMVDPRVTCHACLPCKSGRSYCCQTLGYVGGNTGFGGYGEVVVVDETSLHVLPPEIPLEYAAIIEPLAVTYHAVKVSGITEWKDRDVLVVGGGPIGFALLLVLKAVGANRVIVSEPAAARREQVADLASATINPIEEDVAQRVQELTAGRGAEVVFDCAGVPVGLESAMNAIRHEGLYVMVAVWEKPMTIPCTLFLAKHITMKGTLIFADGDFEGVMDLMASGRLAGYERLVTARIGLDDIVQKGFEELVNRKDEHIKILVKPR</sequence>
<dbReference type="InterPro" id="IPR050129">
    <property type="entry name" value="Zn_alcohol_dh"/>
</dbReference>
<dbReference type="Gene3D" id="3.90.180.10">
    <property type="entry name" value="Medium-chain alcohol dehydrogenases, catalytic domain"/>
    <property type="match status" value="1"/>
</dbReference>
<evidence type="ECO:0000313" key="7">
    <source>
        <dbReference type="Proteomes" id="UP001302367"/>
    </source>
</evidence>
<dbReference type="Gene3D" id="3.40.50.720">
    <property type="entry name" value="NAD(P)-binding Rossmann-like Domain"/>
    <property type="match status" value="1"/>
</dbReference>
<reference evidence="4 6" key="1">
    <citation type="submission" date="2015-10" db="EMBL/GenBank/DDBJ databases">
        <title>The cercosporin biosynthetic gene cluster was horizontally transferred to several fungal lineages and shown to be expanded in Cercospora beticola based on microsynteny with recipient genomes.</title>
        <authorList>
            <person name="De Jonge R."/>
            <person name="Ebert M.K."/>
            <person name="Suttle J.C."/>
            <person name="Jurick Ii W.M."/>
            <person name="Secor G.A."/>
            <person name="Thomma B.P."/>
            <person name="Van De Peer Y."/>
            <person name="Bolton M.D."/>
        </authorList>
    </citation>
    <scope>NUCLEOTIDE SEQUENCE [LARGE SCALE GENOMIC DNA]</scope>
    <source>
        <strain evidence="4 6">09-40</strain>
    </source>
</reference>
<dbReference type="OrthoDB" id="3941538at2759"/>
<dbReference type="EMBL" id="LKMD01000101">
    <property type="protein sequence ID" value="PIA99248.1"/>
    <property type="molecule type" value="Genomic_DNA"/>
</dbReference>
<dbReference type="SUPFAM" id="SSF50129">
    <property type="entry name" value="GroES-like"/>
    <property type="match status" value="1"/>
</dbReference>
<evidence type="ECO:0000256" key="1">
    <source>
        <dbReference type="ARBA" id="ARBA00023002"/>
    </source>
</evidence>
<feature type="domain" description="Alcohol dehydrogenase-like C-terminal" evidence="2">
    <location>
        <begin position="185"/>
        <end position="312"/>
    </location>
</feature>
<evidence type="ECO:0000313" key="5">
    <source>
        <dbReference type="EMBL" id="WPB00051.1"/>
    </source>
</evidence>
<protein>
    <submittedName>
        <fullName evidence="4">Putative diacetyl reductase [(R)-acetoin forming] 2</fullName>
    </submittedName>
</protein>
<dbReference type="Pfam" id="PF08240">
    <property type="entry name" value="ADH_N"/>
    <property type="match status" value="1"/>
</dbReference>
<dbReference type="AlphaFoldDB" id="A0A2G5I3D0"/>
<evidence type="ECO:0000259" key="3">
    <source>
        <dbReference type="Pfam" id="PF08240"/>
    </source>
</evidence>
<proteinExistence type="predicted"/>
<name>A0A2G5I3D0_CERBT</name>
<keyword evidence="7" id="KW-1185">Reference proteome</keyword>
<reference evidence="5 7" key="2">
    <citation type="submission" date="2023-09" db="EMBL/GenBank/DDBJ databases">
        <title>Complete-Gapless Cercospora beticola genome.</title>
        <authorList>
            <person name="Wyatt N.A."/>
            <person name="Spanner R.E."/>
            <person name="Bolton M.D."/>
        </authorList>
    </citation>
    <scope>NUCLEOTIDE SEQUENCE [LARGE SCALE GENOMIC DNA]</scope>
    <source>
        <strain evidence="5">Cb09-40</strain>
    </source>
</reference>
<gene>
    <name evidence="4" type="ORF">CB0940_02898</name>
    <name evidence="5" type="ORF">RHO25_004670</name>
</gene>
<dbReference type="CDD" id="cd08233">
    <property type="entry name" value="butanediol_DH_like"/>
    <property type="match status" value="1"/>
</dbReference>
<dbReference type="EMBL" id="CP134186">
    <property type="protein sequence ID" value="WPB00051.1"/>
    <property type="molecule type" value="Genomic_DNA"/>
</dbReference>
<evidence type="ECO:0000313" key="4">
    <source>
        <dbReference type="EMBL" id="PIA99248.1"/>
    </source>
</evidence>
<feature type="domain" description="Alcohol dehydrogenase-like N-terminal" evidence="3">
    <location>
        <begin position="24"/>
        <end position="144"/>
    </location>
</feature>
<evidence type="ECO:0000259" key="2">
    <source>
        <dbReference type="Pfam" id="PF00107"/>
    </source>
</evidence>
<dbReference type="InterPro" id="IPR013154">
    <property type="entry name" value="ADH-like_N"/>
</dbReference>
<dbReference type="PANTHER" id="PTHR43401">
    <property type="entry name" value="L-THREONINE 3-DEHYDROGENASE"/>
    <property type="match status" value="1"/>
</dbReference>
<dbReference type="Pfam" id="PF00107">
    <property type="entry name" value="ADH_zinc_N"/>
    <property type="match status" value="1"/>
</dbReference>
<dbReference type="InterPro" id="IPR011032">
    <property type="entry name" value="GroES-like_sf"/>
</dbReference>